<dbReference type="Proteomes" id="UP000654257">
    <property type="component" value="Unassembled WGS sequence"/>
</dbReference>
<accession>A0A917G2S3</accession>
<dbReference type="PANTHER" id="PTHR22753">
    <property type="entry name" value="TRANSMEMBRANE PROTEIN 68"/>
    <property type="match status" value="1"/>
</dbReference>
<dbReference type="SUPFAM" id="SSF69593">
    <property type="entry name" value="Glycerol-3-phosphate (1)-acyltransferase"/>
    <property type="match status" value="1"/>
</dbReference>
<protein>
    <recommendedName>
        <fullName evidence="1">Phospholipid/glycerol acyltransferase domain-containing protein</fullName>
    </recommendedName>
</protein>
<dbReference type="GO" id="GO:0016746">
    <property type="term" value="F:acyltransferase activity"/>
    <property type="evidence" value="ECO:0007669"/>
    <property type="project" value="InterPro"/>
</dbReference>
<organism evidence="2 3">
    <name type="scientific">Rhodococcoides trifolii</name>
    <dbReference type="NCBI Taxonomy" id="908250"/>
    <lineage>
        <taxon>Bacteria</taxon>
        <taxon>Bacillati</taxon>
        <taxon>Actinomycetota</taxon>
        <taxon>Actinomycetes</taxon>
        <taxon>Mycobacteriales</taxon>
        <taxon>Nocardiaceae</taxon>
        <taxon>Rhodococcoides</taxon>
    </lineage>
</organism>
<evidence type="ECO:0000313" key="3">
    <source>
        <dbReference type="Proteomes" id="UP000654257"/>
    </source>
</evidence>
<reference evidence="2" key="2">
    <citation type="submission" date="2020-09" db="EMBL/GenBank/DDBJ databases">
        <authorList>
            <person name="Sun Q."/>
            <person name="Sedlacek I."/>
        </authorList>
    </citation>
    <scope>NUCLEOTIDE SEQUENCE</scope>
    <source>
        <strain evidence="2">CCM 7905</strain>
    </source>
</reference>
<evidence type="ECO:0000313" key="2">
    <source>
        <dbReference type="EMBL" id="GGG19595.1"/>
    </source>
</evidence>
<feature type="domain" description="Phospholipid/glycerol acyltransferase" evidence="1">
    <location>
        <begin position="35"/>
        <end position="154"/>
    </location>
</feature>
<dbReference type="PANTHER" id="PTHR22753:SF14">
    <property type="entry name" value="MONOACYLGLYCEROL_DIACYLGLYCEROL O-ACYLTRANSFERASE"/>
    <property type="match status" value="1"/>
</dbReference>
<dbReference type="EMBL" id="BMCU01000004">
    <property type="protein sequence ID" value="GGG19595.1"/>
    <property type="molecule type" value="Genomic_DNA"/>
</dbReference>
<dbReference type="GO" id="GO:0016020">
    <property type="term" value="C:membrane"/>
    <property type="evidence" value="ECO:0007669"/>
    <property type="project" value="TreeGrafter"/>
</dbReference>
<dbReference type="SMART" id="SM00563">
    <property type="entry name" value="PlsC"/>
    <property type="match status" value="1"/>
</dbReference>
<gene>
    <name evidence="2" type="ORF">GCM10007304_36920</name>
</gene>
<evidence type="ECO:0000259" key="1">
    <source>
        <dbReference type="SMART" id="SM00563"/>
    </source>
</evidence>
<sequence>MRPLPKMLVDAGVAFARIYNRLEIRNCGALPGGPVLFVANHGFGGIVDLNLLAVAAAYDELGDDRDVVTLTHAMAWKLGIGRVIEEFDARPAGHDTAMKAIGDGKHVLVFPGGDIDAMKPWSDRNKVLFSGRSGFAQLALEAGVPIVPIVTAGAGESLYVLSNGKRLAELIGAKKLLRLHSLPVSVSVPWGLSVGLAGLLPYLPLPTKLVTTILPTMVPHEGETAEEFAERVHAVMQDEMTALTSGRRPVVG</sequence>
<comment type="caution">
    <text evidence="2">The sequence shown here is derived from an EMBL/GenBank/DDBJ whole genome shotgun (WGS) entry which is preliminary data.</text>
</comment>
<keyword evidence="3" id="KW-1185">Reference proteome</keyword>
<dbReference type="AlphaFoldDB" id="A0A917G2S3"/>
<name>A0A917G2S3_9NOCA</name>
<dbReference type="Pfam" id="PF01553">
    <property type="entry name" value="Acyltransferase"/>
    <property type="match status" value="1"/>
</dbReference>
<proteinExistence type="predicted"/>
<dbReference type="RefSeq" id="WP_229746148.1">
    <property type="nucleotide sequence ID" value="NZ_BMCU01000004.1"/>
</dbReference>
<dbReference type="InterPro" id="IPR002123">
    <property type="entry name" value="Plipid/glycerol_acylTrfase"/>
</dbReference>
<reference evidence="2" key="1">
    <citation type="journal article" date="2014" name="Int. J. Syst. Evol. Microbiol.">
        <title>Complete genome sequence of Corynebacterium casei LMG S-19264T (=DSM 44701T), isolated from a smear-ripened cheese.</title>
        <authorList>
            <consortium name="US DOE Joint Genome Institute (JGI-PGF)"/>
            <person name="Walter F."/>
            <person name="Albersmeier A."/>
            <person name="Kalinowski J."/>
            <person name="Ruckert C."/>
        </authorList>
    </citation>
    <scope>NUCLEOTIDE SEQUENCE</scope>
    <source>
        <strain evidence="2">CCM 7905</strain>
    </source>
</reference>